<protein>
    <submittedName>
        <fullName evidence="3">Uncharacterized protein</fullName>
    </submittedName>
</protein>
<dbReference type="OrthoDB" id="315216at2"/>
<organism evidence="3">
    <name type="scientific">Leptospira ellisii</name>
    <dbReference type="NCBI Taxonomy" id="2023197"/>
    <lineage>
        <taxon>Bacteria</taxon>
        <taxon>Pseudomonadati</taxon>
        <taxon>Spirochaetota</taxon>
        <taxon>Spirochaetia</taxon>
        <taxon>Leptospirales</taxon>
        <taxon>Leptospiraceae</taxon>
        <taxon>Leptospira</taxon>
    </lineage>
</organism>
<feature type="compositionally biased region" description="Low complexity" evidence="1">
    <location>
        <begin position="479"/>
        <end position="492"/>
    </location>
</feature>
<reference evidence="2" key="3">
    <citation type="submission" date="2023-10" db="EMBL/GenBank/DDBJ databases">
        <authorList>
            <person name="Picardeau M."/>
            <person name="Thibeaux R."/>
        </authorList>
    </citation>
    <scope>NUCLEOTIDE SEQUENCE</scope>
    <source>
        <strain evidence="2">ATI7-C-A5</strain>
    </source>
</reference>
<reference evidence="2 4" key="2">
    <citation type="journal article" date="2018" name="Microb. Genom.">
        <title>Deciphering the unexplored Leptospira diversity from soils uncovers genomic evolution to virulence.</title>
        <authorList>
            <person name="Thibeaux R."/>
            <person name="Iraola G."/>
            <person name="Ferres I."/>
            <person name="Bierque E."/>
            <person name="Girault D."/>
            <person name="Soupe-Gilbert M.E."/>
            <person name="Picardeau M."/>
            <person name="Goarant C."/>
        </authorList>
    </citation>
    <scope>NUCLEOTIDE SEQUENCE [LARGE SCALE GENOMIC DNA]</scope>
    <source>
        <strain evidence="2 4">ATI7-C-A5</strain>
    </source>
</reference>
<dbReference type="EMBL" id="NPEF02000032">
    <property type="protein sequence ID" value="MDV6237765.1"/>
    <property type="molecule type" value="Genomic_DNA"/>
</dbReference>
<feature type="region of interest" description="Disordered" evidence="1">
    <location>
        <begin position="479"/>
        <end position="500"/>
    </location>
</feature>
<dbReference type="RefSeq" id="WP_100748152.1">
    <property type="nucleotide sequence ID" value="NZ_NPEF02000032.1"/>
</dbReference>
<comment type="caution">
    <text evidence="3">The sequence shown here is derived from an EMBL/GenBank/DDBJ whole genome shotgun (WGS) entry which is preliminary data.</text>
</comment>
<keyword evidence="4" id="KW-1185">Reference proteome</keyword>
<accession>A0A2N0BGS1</accession>
<evidence type="ECO:0000313" key="4">
    <source>
        <dbReference type="Proteomes" id="UP000232122"/>
    </source>
</evidence>
<name>A0A2N0B419_9LEPT</name>
<dbReference type="Proteomes" id="UP000232122">
    <property type="component" value="Unassembled WGS sequence"/>
</dbReference>
<dbReference type="AlphaFoldDB" id="A0A2N0B419"/>
<accession>A0A2N0B419</accession>
<reference evidence="3" key="1">
    <citation type="submission" date="2017-07" db="EMBL/GenBank/DDBJ databases">
        <title>Leptospira spp. isolated from tropical soils.</title>
        <authorList>
            <person name="Thibeaux R."/>
            <person name="Iraola G."/>
            <person name="Ferres I."/>
            <person name="Bierque E."/>
            <person name="Girault D."/>
            <person name="Soupe-Gilbert M.-E."/>
            <person name="Picardeau M."/>
            <person name="Goarant C."/>
        </authorList>
    </citation>
    <scope>NUCLEOTIDE SEQUENCE [LARGE SCALE GENOMIC DNA]</scope>
    <source>
        <strain evidence="3">ATI7-C-A5</strain>
    </source>
</reference>
<evidence type="ECO:0000313" key="3">
    <source>
        <dbReference type="EMBL" id="PJZ91279.1"/>
    </source>
</evidence>
<evidence type="ECO:0000256" key="1">
    <source>
        <dbReference type="SAM" id="MobiDB-lite"/>
    </source>
</evidence>
<evidence type="ECO:0000313" key="2">
    <source>
        <dbReference type="EMBL" id="MDV6237765.1"/>
    </source>
</evidence>
<sequence>MDKLAGITFPSVGKRVFPEDWIYEQESKSNAMLQRDMDAFGAGFDSGGTIVVGTGANHIDLIDTLIAYDEYGKRICVPATANIVVPNNVTFTLVVRHKFQETPYDSPSNLPSDGPIVWRGDSYELICRQGSLVVGDIAIRLITTNGSGVVTLGNDLRVWRGLKGNRIKNDEVIESKQAANVKTGLVTDLHTDIITGINPDANNPLKFVKGINQVYLFFKNFLDVTFKQERKFVGEIFWMDDIRAASTDFPAFCLASSDQLINASGAGGMPDLVSYLLNKPFRYDPLGTNIIDFDAISYVISSNVLTVTFANTTACQKMIDAFVEDNLVHGSFTNWMTGTLLQAIGGIPANATLSISALSSGSRTISFNCAAVNSSGSLSGVKIRFFKHRLPDLVPGTAITNQARHFAFQGRGFISVMDSDSEWIGGLRRRDRQLDHIHTVEAHNHGGGNHSHTLPVDAGAGSGTNGFILDPSPSVATIPSGSSGTIISSQSPNTGGPLPNGPSVVRMGKFVDIRGMASFPYIFVGKVL</sequence>
<proteinExistence type="predicted"/>
<dbReference type="EMBL" id="NPEF01000322">
    <property type="protein sequence ID" value="PJZ91279.1"/>
    <property type="molecule type" value="Genomic_DNA"/>
</dbReference>
<gene>
    <name evidence="2" type="ORF">CH379_019220</name>
    <name evidence="3" type="ORF">CH379_19540</name>
</gene>